<proteinExistence type="predicted"/>
<dbReference type="PaxDb" id="2850-Phatr50597"/>
<reference evidence="3 4" key="1">
    <citation type="journal article" date="2008" name="Nature">
        <title>The Phaeodactylum genome reveals the evolutionary history of diatom genomes.</title>
        <authorList>
            <person name="Bowler C."/>
            <person name="Allen A.E."/>
            <person name="Badger J.H."/>
            <person name="Grimwood J."/>
            <person name="Jabbari K."/>
            <person name="Kuo A."/>
            <person name="Maheswari U."/>
            <person name="Martens C."/>
            <person name="Maumus F."/>
            <person name="Otillar R.P."/>
            <person name="Rayko E."/>
            <person name="Salamov A."/>
            <person name="Vandepoele K."/>
            <person name="Beszteri B."/>
            <person name="Gruber A."/>
            <person name="Heijde M."/>
            <person name="Katinka M."/>
            <person name="Mock T."/>
            <person name="Valentin K."/>
            <person name="Verret F."/>
            <person name="Berges J.A."/>
            <person name="Brownlee C."/>
            <person name="Cadoret J.P."/>
            <person name="Chiovitti A."/>
            <person name="Choi C.J."/>
            <person name="Coesel S."/>
            <person name="De Martino A."/>
            <person name="Detter J.C."/>
            <person name="Durkin C."/>
            <person name="Falciatore A."/>
            <person name="Fournet J."/>
            <person name="Haruta M."/>
            <person name="Huysman M.J."/>
            <person name="Jenkins B.D."/>
            <person name="Jiroutova K."/>
            <person name="Jorgensen R.E."/>
            <person name="Joubert Y."/>
            <person name="Kaplan A."/>
            <person name="Kroger N."/>
            <person name="Kroth P.G."/>
            <person name="La Roche J."/>
            <person name="Lindquist E."/>
            <person name="Lommer M."/>
            <person name="Martin-Jezequel V."/>
            <person name="Lopez P.J."/>
            <person name="Lucas S."/>
            <person name="Mangogna M."/>
            <person name="McGinnis K."/>
            <person name="Medlin L.K."/>
            <person name="Montsant A."/>
            <person name="Oudot-Le Secq M.P."/>
            <person name="Napoli C."/>
            <person name="Obornik M."/>
            <person name="Parker M.S."/>
            <person name="Petit J.L."/>
            <person name="Porcel B.M."/>
            <person name="Poulsen N."/>
            <person name="Robison M."/>
            <person name="Rychlewski L."/>
            <person name="Rynearson T.A."/>
            <person name="Schmutz J."/>
            <person name="Shapiro H."/>
            <person name="Siaut M."/>
            <person name="Stanley M."/>
            <person name="Sussman M.R."/>
            <person name="Taylor A.R."/>
            <person name="Vardi A."/>
            <person name="von Dassow P."/>
            <person name="Vyverman W."/>
            <person name="Willis A."/>
            <person name="Wyrwicz L.S."/>
            <person name="Rokhsar D.S."/>
            <person name="Weissenbach J."/>
            <person name="Armbrust E.V."/>
            <person name="Green B.R."/>
            <person name="Van de Peer Y."/>
            <person name="Grigoriev I.V."/>
        </authorList>
    </citation>
    <scope>NUCLEOTIDE SEQUENCE [LARGE SCALE GENOMIC DNA]</scope>
    <source>
        <strain evidence="3 4">CCAP 1055/1</strain>
    </source>
</reference>
<evidence type="ECO:0000313" key="3">
    <source>
        <dbReference type="EMBL" id="EEC42918.1"/>
    </source>
</evidence>
<dbReference type="HOGENOM" id="CLU_055926_0_0_1"/>
<protein>
    <submittedName>
        <fullName evidence="3">Uncharacterized protein</fullName>
    </submittedName>
</protein>
<keyword evidence="1" id="KW-0472">Membrane</keyword>
<gene>
    <name evidence="3" type="ORF">PHATRDRAFT_50597</name>
</gene>
<sequence length="418" mass="45512">MNLALFLFLCCAILAMRGFVFCDASSVSLPGEDSPRLVNYSMEFVEVINENNKMNVKFENSPGDGSLEGRFEIFVPDQSQSTRTISDINKSCYSDGGKLYIGPGISIFESSIGESQSTFSFAFDKNVNEKLPFYYRVSSDKAKFQVCVKFTMSKIVNDRKTDILFREVAISVDVHLDGLIVSSQPRGESSAQATAQMAQSKTVSVEPIPIQASVCDGYSDATIAGDVVPLCLYSTNPDSRILSVLDVEIFNDNQTQIFAQDGSTSARREALNSSLAITTSKVHSKSYALCPEGPCVHLDFDVLRFFPSPYGSTFLLIGIVIFSVERGSRSAGALVPQESHSNLLRQGAIREDKSDLLNRKVYQYFETSFDIPSLAVLGARNSKTSASFTSDTSAAVRVGANLLSLVLTVVAGLAIFMV</sequence>
<name>B7GEM3_PHATC</name>
<keyword evidence="2" id="KW-0732">Signal</keyword>
<feature type="signal peptide" evidence="2">
    <location>
        <begin position="1"/>
        <end position="18"/>
    </location>
</feature>
<dbReference type="EMBL" id="CM000634">
    <property type="protein sequence ID" value="EEC42918.1"/>
    <property type="molecule type" value="Genomic_DNA"/>
</dbReference>
<dbReference type="RefSeq" id="XP_002185553.1">
    <property type="nucleotide sequence ID" value="XM_002185517.1"/>
</dbReference>
<evidence type="ECO:0000256" key="1">
    <source>
        <dbReference type="SAM" id="Phobius"/>
    </source>
</evidence>
<keyword evidence="1" id="KW-0812">Transmembrane</keyword>
<feature type="transmembrane region" description="Helical" evidence="1">
    <location>
        <begin position="398"/>
        <end position="417"/>
    </location>
</feature>
<feature type="chain" id="PRO_5002853274" evidence="2">
    <location>
        <begin position="19"/>
        <end position="418"/>
    </location>
</feature>
<dbReference type="GeneID" id="7199419"/>
<keyword evidence="4" id="KW-1185">Reference proteome</keyword>
<dbReference type="KEGG" id="pti:PHATRDRAFT_50597"/>
<reference evidence="4" key="2">
    <citation type="submission" date="2008-08" db="EMBL/GenBank/DDBJ databases">
        <authorList>
            <consortium name="Diatom Consortium"/>
            <person name="Grigoriev I."/>
            <person name="Grimwood J."/>
            <person name="Kuo A."/>
            <person name="Otillar R.P."/>
            <person name="Salamov A."/>
            <person name="Detter J.C."/>
            <person name="Lindquist E."/>
            <person name="Shapiro H."/>
            <person name="Lucas S."/>
            <person name="Glavina del Rio T."/>
            <person name="Pitluck S."/>
            <person name="Rokhsar D."/>
            <person name="Bowler C."/>
        </authorList>
    </citation>
    <scope>GENOME REANNOTATION</scope>
    <source>
        <strain evidence="4">CCAP 1055/1</strain>
    </source>
</reference>
<accession>B7GEM3</accession>
<evidence type="ECO:0000256" key="2">
    <source>
        <dbReference type="SAM" id="SignalP"/>
    </source>
</evidence>
<dbReference type="AlphaFoldDB" id="B7GEM3"/>
<evidence type="ECO:0000313" key="4">
    <source>
        <dbReference type="Proteomes" id="UP000000759"/>
    </source>
</evidence>
<organism evidence="3 4">
    <name type="scientific">Phaeodactylum tricornutum (strain CCAP 1055/1)</name>
    <dbReference type="NCBI Taxonomy" id="556484"/>
    <lineage>
        <taxon>Eukaryota</taxon>
        <taxon>Sar</taxon>
        <taxon>Stramenopiles</taxon>
        <taxon>Ochrophyta</taxon>
        <taxon>Bacillariophyta</taxon>
        <taxon>Bacillariophyceae</taxon>
        <taxon>Bacillariophycidae</taxon>
        <taxon>Naviculales</taxon>
        <taxon>Phaeodactylaceae</taxon>
        <taxon>Phaeodactylum</taxon>
    </lineage>
</organism>
<dbReference type="InParanoid" id="B7GEM3"/>
<keyword evidence="1" id="KW-1133">Transmembrane helix</keyword>
<dbReference type="Proteomes" id="UP000000759">
    <property type="component" value="Chromosome 32"/>
</dbReference>